<name>A0A1M7SCQ0_9SPHN</name>
<feature type="domain" description="HTH tetR-type" evidence="5">
    <location>
        <begin position="11"/>
        <end position="71"/>
    </location>
</feature>
<organism evidence="6 7">
    <name type="scientific">Erythrobacter sanguineus</name>
    <dbReference type="NCBI Taxonomy" id="198312"/>
    <lineage>
        <taxon>Bacteria</taxon>
        <taxon>Pseudomonadati</taxon>
        <taxon>Pseudomonadota</taxon>
        <taxon>Alphaproteobacteria</taxon>
        <taxon>Sphingomonadales</taxon>
        <taxon>Erythrobacteraceae</taxon>
        <taxon>Erythrobacter/Porphyrobacter group</taxon>
        <taxon>Erythrobacter</taxon>
    </lineage>
</organism>
<dbReference type="AlphaFoldDB" id="A0A1M7SCQ0"/>
<dbReference type="EMBL" id="FRDF01000007">
    <property type="protein sequence ID" value="SHN56275.1"/>
    <property type="molecule type" value="Genomic_DNA"/>
</dbReference>
<dbReference type="GO" id="GO:0000976">
    <property type="term" value="F:transcription cis-regulatory region binding"/>
    <property type="evidence" value="ECO:0007669"/>
    <property type="project" value="TreeGrafter"/>
</dbReference>
<proteinExistence type="predicted"/>
<evidence type="ECO:0000259" key="5">
    <source>
        <dbReference type="PROSITE" id="PS50977"/>
    </source>
</evidence>
<dbReference type="PANTHER" id="PTHR30055:SF220">
    <property type="entry name" value="TETR-FAMILY REGULATORY PROTEIN"/>
    <property type="match status" value="1"/>
</dbReference>
<dbReference type="RefSeq" id="WP_086616467.1">
    <property type="nucleotide sequence ID" value="NZ_FRDF01000007.1"/>
</dbReference>
<dbReference type="GO" id="GO:0003700">
    <property type="term" value="F:DNA-binding transcription factor activity"/>
    <property type="evidence" value="ECO:0007669"/>
    <property type="project" value="TreeGrafter"/>
</dbReference>
<evidence type="ECO:0000313" key="7">
    <source>
        <dbReference type="Proteomes" id="UP000184391"/>
    </source>
</evidence>
<dbReference type="Pfam" id="PF00440">
    <property type="entry name" value="TetR_N"/>
    <property type="match status" value="1"/>
</dbReference>
<keyword evidence="7" id="KW-1185">Reference proteome</keyword>
<evidence type="ECO:0000256" key="1">
    <source>
        <dbReference type="ARBA" id="ARBA00023015"/>
    </source>
</evidence>
<dbReference type="PANTHER" id="PTHR30055">
    <property type="entry name" value="HTH-TYPE TRANSCRIPTIONAL REGULATOR RUTR"/>
    <property type="match status" value="1"/>
</dbReference>
<evidence type="ECO:0000256" key="2">
    <source>
        <dbReference type="ARBA" id="ARBA00023125"/>
    </source>
</evidence>
<sequence length="216" mass="23544">MMARAEHKAGPDLREACLAEALVIISNAGVEKLSIREVARRIGVSHQAPYRHFASRNHLLAEIVRRAFADFAQALRGPAPTDDPAADALAMGFAYVQFAFAEPLKYRLMFGGTLPDPVDHPDMMQGARDAFDVLRNSLIRLYSARGQQPDRETIDREALFAWSSLHGVVSLMRTDAIGTLDLAPSARADFVAHALRQVGTALGINTSGQEPHRGSS</sequence>
<evidence type="ECO:0000256" key="4">
    <source>
        <dbReference type="PROSITE-ProRule" id="PRU00335"/>
    </source>
</evidence>
<dbReference type="InterPro" id="IPR050109">
    <property type="entry name" value="HTH-type_TetR-like_transc_reg"/>
</dbReference>
<gene>
    <name evidence="6" type="ORF">SAMN02745193_01455</name>
</gene>
<dbReference type="OrthoDB" id="7056813at2"/>
<keyword evidence="1" id="KW-0805">Transcription regulation</keyword>
<protein>
    <submittedName>
        <fullName evidence="6">Transcriptional regulator, TetR family</fullName>
    </submittedName>
</protein>
<reference evidence="7" key="1">
    <citation type="submission" date="2016-12" db="EMBL/GenBank/DDBJ databases">
        <authorList>
            <person name="Varghese N."/>
            <person name="Submissions S."/>
        </authorList>
    </citation>
    <scope>NUCLEOTIDE SEQUENCE [LARGE SCALE GENOMIC DNA]</scope>
    <source>
        <strain evidence="7">DSM 11032</strain>
    </source>
</reference>
<dbReference type="SUPFAM" id="SSF48498">
    <property type="entry name" value="Tetracyclin repressor-like, C-terminal domain"/>
    <property type="match status" value="1"/>
</dbReference>
<dbReference type="InterPro" id="IPR009057">
    <property type="entry name" value="Homeodomain-like_sf"/>
</dbReference>
<dbReference type="Gene3D" id="1.10.357.10">
    <property type="entry name" value="Tetracycline Repressor, domain 2"/>
    <property type="match status" value="1"/>
</dbReference>
<dbReference type="Proteomes" id="UP000184391">
    <property type="component" value="Unassembled WGS sequence"/>
</dbReference>
<feature type="DNA-binding region" description="H-T-H motif" evidence="4">
    <location>
        <begin position="34"/>
        <end position="53"/>
    </location>
</feature>
<evidence type="ECO:0000256" key="3">
    <source>
        <dbReference type="ARBA" id="ARBA00023163"/>
    </source>
</evidence>
<dbReference type="SUPFAM" id="SSF46689">
    <property type="entry name" value="Homeodomain-like"/>
    <property type="match status" value="1"/>
</dbReference>
<dbReference type="PROSITE" id="PS50977">
    <property type="entry name" value="HTH_TETR_2"/>
    <property type="match status" value="1"/>
</dbReference>
<evidence type="ECO:0000313" key="6">
    <source>
        <dbReference type="EMBL" id="SHN56275.1"/>
    </source>
</evidence>
<keyword evidence="2 4" id="KW-0238">DNA-binding</keyword>
<keyword evidence="3" id="KW-0804">Transcription</keyword>
<dbReference type="Pfam" id="PF13305">
    <property type="entry name" value="TetR_C_33"/>
    <property type="match status" value="1"/>
</dbReference>
<dbReference type="InterPro" id="IPR025996">
    <property type="entry name" value="MT1864/Rv1816-like_C"/>
</dbReference>
<dbReference type="InterPro" id="IPR036271">
    <property type="entry name" value="Tet_transcr_reg_TetR-rel_C_sf"/>
</dbReference>
<dbReference type="STRING" id="198312.SAMN02745193_01455"/>
<accession>A0A1M7SCQ0</accession>
<dbReference type="InterPro" id="IPR001647">
    <property type="entry name" value="HTH_TetR"/>
</dbReference>